<accession>A0A7N0T5V7</accession>
<proteinExistence type="predicted"/>
<dbReference type="EnsemblPlants" id="Kaladp0024s0068.1.v1.1">
    <property type="protein sequence ID" value="Kaladp0024s0068.1.v1.1.CDS.1"/>
    <property type="gene ID" value="Kaladp0024s0068.v1.1"/>
</dbReference>
<reference evidence="1" key="1">
    <citation type="submission" date="2021-01" db="UniProtKB">
        <authorList>
            <consortium name="EnsemblPlants"/>
        </authorList>
    </citation>
    <scope>IDENTIFICATION</scope>
</reference>
<protein>
    <submittedName>
        <fullName evidence="1">Uncharacterized protein</fullName>
    </submittedName>
</protein>
<keyword evidence="2" id="KW-1185">Reference proteome</keyword>
<organism evidence="1 2">
    <name type="scientific">Kalanchoe fedtschenkoi</name>
    <name type="common">Lavender scallops</name>
    <name type="synonym">South American air plant</name>
    <dbReference type="NCBI Taxonomy" id="63787"/>
    <lineage>
        <taxon>Eukaryota</taxon>
        <taxon>Viridiplantae</taxon>
        <taxon>Streptophyta</taxon>
        <taxon>Embryophyta</taxon>
        <taxon>Tracheophyta</taxon>
        <taxon>Spermatophyta</taxon>
        <taxon>Magnoliopsida</taxon>
        <taxon>eudicotyledons</taxon>
        <taxon>Gunneridae</taxon>
        <taxon>Pentapetalae</taxon>
        <taxon>Saxifragales</taxon>
        <taxon>Crassulaceae</taxon>
        <taxon>Kalanchoe</taxon>
    </lineage>
</organism>
<sequence length="196" mass="21671">MLKNVTKFYNNWKIRNEDNTKTLGSKHDSAASLLNLLLSSFGNQFRLHHNGLGCRKHPLPQDLEVPELRDIDQRKVIRRGLVLHLLRHERPQLVDVDDRAVELVAKLMEVAHADLAEVSGMVLVEEDAVVVHASSVTAPSGMLTVLADTAVAGADVAALLTVLPKAGGHWVGEWWCSGWKWCGDEELGLGFCGRRL</sequence>
<evidence type="ECO:0000313" key="1">
    <source>
        <dbReference type="EnsemblPlants" id="Kaladp0024s0068.1.v1.1.CDS.1"/>
    </source>
</evidence>
<evidence type="ECO:0000313" key="2">
    <source>
        <dbReference type="Proteomes" id="UP000594263"/>
    </source>
</evidence>
<dbReference type="AlphaFoldDB" id="A0A7N0T5V7"/>
<dbReference type="Gramene" id="Kaladp0024s0068.1.v1.1">
    <property type="protein sequence ID" value="Kaladp0024s0068.1.v1.1.CDS.1"/>
    <property type="gene ID" value="Kaladp0024s0068.v1.1"/>
</dbReference>
<name>A0A7N0T5V7_KALFE</name>
<dbReference type="Proteomes" id="UP000594263">
    <property type="component" value="Unplaced"/>
</dbReference>